<dbReference type="PROSITE" id="PS50020">
    <property type="entry name" value="WW_DOMAIN_2"/>
    <property type="match status" value="1"/>
</dbReference>
<dbReference type="Gene3D" id="2.20.70.10">
    <property type="match status" value="1"/>
</dbReference>
<keyword evidence="5" id="KW-1185">Reference proteome</keyword>
<dbReference type="OrthoDB" id="42462at2759"/>
<feature type="domain" description="WW" evidence="3">
    <location>
        <begin position="188"/>
        <end position="220"/>
    </location>
</feature>
<comment type="caution">
    <text evidence="4">The sequence shown here is derived from an EMBL/GenBank/DDBJ whole genome shotgun (WGS) entry which is preliminary data.</text>
</comment>
<dbReference type="InterPro" id="IPR036612">
    <property type="entry name" value="KH_dom_type_1_sf"/>
</dbReference>
<evidence type="ECO:0000256" key="1">
    <source>
        <dbReference type="PROSITE-ProRule" id="PRU00117"/>
    </source>
</evidence>
<dbReference type="Gene3D" id="3.30.1370.10">
    <property type="entry name" value="K Homology domain, type 1"/>
    <property type="match status" value="1"/>
</dbReference>
<dbReference type="SMART" id="SM00456">
    <property type="entry name" value="WW"/>
    <property type="match status" value="1"/>
</dbReference>
<dbReference type="PROSITE" id="PS50084">
    <property type="entry name" value="KH_TYPE_1"/>
    <property type="match status" value="1"/>
</dbReference>
<feature type="compositionally biased region" description="Pro residues" evidence="2">
    <location>
        <begin position="9"/>
        <end position="20"/>
    </location>
</feature>
<feature type="compositionally biased region" description="Pro residues" evidence="2">
    <location>
        <begin position="170"/>
        <end position="192"/>
    </location>
</feature>
<evidence type="ECO:0000313" key="5">
    <source>
        <dbReference type="Proteomes" id="UP000601435"/>
    </source>
</evidence>
<dbReference type="CDD" id="cd00201">
    <property type="entry name" value="WW"/>
    <property type="match status" value="1"/>
</dbReference>
<evidence type="ECO:0000313" key="4">
    <source>
        <dbReference type="EMBL" id="CAE7197709.1"/>
    </source>
</evidence>
<feature type="compositionally biased region" description="Low complexity" evidence="2">
    <location>
        <begin position="158"/>
        <end position="169"/>
    </location>
</feature>
<dbReference type="SUPFAM" id="SSF54791">
    <property type="entry name" value="Eukaryotic type KH-domain (KH-domain type I)"/>
    <property type="match status" value="1"/>
</dbReference>
<evidence type="ECO:0000259" key="3">
    <source>
        <dbReference type="PROSITE" id="PS50020"/>
    </source>
</evidence>
<dbReference type="SUPFAM" id="SSF51045">
    <property type="entry name" value="WW domain"/>
    <property type="match status" value="1"/>
</dbReference>
<dbReference type="EMBL" id="CAJNJA010005745">
    <property type="protein sequence ID" value="CAE7197709.1"/>
    <property type="molecule type" value="Genomic_DNA"/>
</dbReference>
<feature type="region of interest" description="Disordered" evidence="2">
    <location>
        <begin position="1"/>
        <end position="29"/>
    </location>
</feature>
<organism evidence="4 5">
    <name type="scientific">Symbiodinium necroappetens</name>
    <dbReference type="NCBI Taxonomy" id="1628268"/>
    <lineage>
        <taxon>Eukaryota</taxon>
        <taxon>Sar</taxon>
        <taxon>Alveolata</taxon>
        <taxon>Dinophyceae</taxon>
        <taxon>Suessiales</taxon>
        <taxon>Symbiodiniaceae</taxon>
        <taxon>Symbiodinium</taxon>
    </lineage>
</organism>
<reference evidence="4" key="1">
    <citation type="submission" date="2021-02" db="EMBL/GenBank/DDBJ databases">
        <authorList>
            <person name="Dougan E. K."/>
            <person name="Rhodes N."/>
            <person name="Thang M."/>
            <person name="Chan C."/>
        </authorList>
    </citation>
    <scope>NUCLEOTIDE SEQUENCE</scope>
</reference>
<sequence>MAEDDGGDEPPPLPAEPPPAGNFSAIGHTPESIARLPEKLRQRLLQRGILKAADLKQTAPEPAVTAPPAMGVQATARALDLPPMPSFTPMDLAAAQSAAAAAAARIDADWATVMAPPMPAAVQTRPQQVYASAPVLRTELKRPAPSSEPEAKRQMLQAASSAVPSEAPAAPQPPPEPAPPPPGPPPGPPLPPGWVRVPHEGEFYFWNMNTNEVSWEDPSLVQEKKGPAKKEKEPKFKEEHRVLWTDLGKIIGRQGMNLKIIKASIGCEIQVPRQEKVFASFGSVRA</sequence>
<dbReference type="GO" id="GO:0003723">
    <property type="term" value="F:RNA binding"/>
    <property type="evidence" value="ECO:0007669"/>
    <property type="project" value="UniProtKB-UniRule"/>
</dbReference>
<protein>
    <recommendedName>
        <fullName evidence="3">WW domain-containing protein</fullName>
    </recommendedName>
</protein>
<gene>
    <name evidence="4" type="ORF">SNEC2469_LOCUS1417</name>
</gene>
<dbReference type="Pfam" id="PF00397">
    <property type="entry name" value="WW"/>
    <property type="match status" value="1"/>
</dbReference>
<proteinExistence type="predicted"/>
<dbReference type="AlphaFoldDB" id="A0A812J2T0"/>
<evidence type="ECO:0000256" key="2">
    <source>
        <dbReference type="SAM" id="MobiDB-lite"/>
    </source>
</evidence>
<dbReference type="InterPro" id="IPR036020">
    <property type="entry name" value="WW_dom_sf"/>
</dbReference>
<name>A0A812J2T0_9DINO</name>
<feature type="region of interest" description="Disordered" evidence="2">
    <location>
        <begin position="141"/>
        <end position="194"/>
    </location>
</feature>
<dbReference type="Proteomes" id="UP000601435">
    <property type="component" value="Unassembled WGS sequence"/>
</dbReference>
<accession>A0A812J2T0</accession>
<dbReference type="CDD" id="cd00105">
    <property type="entry name" value="KH-I"/>
    <property type="match status" value="1"/>
</dbReference>
<dbReference type="InterPro" id="IPR001202">
    <property type="entry name" value="WW_dom"/>
</dbReference>
<keyword evidence="1" id="KW-0694">RNA-binding</keyword>